<proteinExistence type="predicted"/>
<dbReference type="Proteomes" id="UP000636709">
    <property type="component" value="Unassembled WGS sequence"/>
</dbReference>
<dbReference type="EMBL" id="JACEFO010002314">
    <property type="protein sequence ID" value="KAF8666202.1"/>
    <property type="molecule type" value="Genomic_DNA"/>
</dbReference>
<keyword evidence="2" id="KW-1185">Reference proteome</keyword>
<name>A0A835AIY4_9POAL</name>
<dbReference type="AlphaFoldDB" id="A0A835AIY4"/>
<evidence type="ECO:0000313" key="2">
    <source>
        <dbReference type="Proteomes" id="UP000636709"/>
    </source>
</evidence>
<protein>
    <submittedName>
        <fullName evidence="1">Uncharacterized protein</fullName>
    </submittedName>
</protein>
<gene>
    <name evidence="1" type="ORF">HU200_053731</name>
</gene>
<accession>A0A835AIY4</accession>
<evidence type="ECO:0000313" key="1">
    <source>
        <dbReference type="EMBL" id="KAF8666202.1"/>
    </source>
</evidence>
<organism evidence="1 2">
    <name type="scientific">Digitaria exilis</name>
    <dbReference type="NCBI Taxonomy" id="1010633"/>
    <lineage>
        <taxon>Eukaryota</taxon>
        <taxon>Viridiplantae</taxon>
        <taxon>Streptophyta</taxon>
        <taxon>Embryophyta</taxon>
        <taxon>Tracheophyta</taxon>
        <taxon>Spermatophyta</taxon>
        <taxon>Magnoliopsida</taxon>
        <taxon>Liliopsida</taxon>
        <taxon>Poales</taxon>
        <taxon>Poaceae</taxon>
        <taxon>PACMAD clade</taxon>
        <taxon>Panicoideae</taxon>
        <taxon>Panicodae</taxon>
        <taxon>Paniceae</taxon>
        <taxon>Anthephorinae</taxon>
        <taxon>Digitaria</taxon>
    </lineage>
</organism>
<reference evidence="1" key="1">
    <citation type="submission" date="2020-07" db="EMBL/GenBank/DDBJ databases">
        <title>Genome sequence and genetic diversity analysis of an under-domesticated orphan crop, white fonio (Digitaria exilis).</title>
        <authorList>
            <person name="Bennetzen J.L."/>
            <person name="Chen S."/>
            <person name="Ma X."/>
            <person name="Wang X."/>
            <person name="Yssel A.E.J."/>
            <person name="Chaluvadi S.R."/>
            <person name="Johnson M."/>
            <person name="Gangashetty P."/>
            <person name="Hamidou F."/>
            <person name="Sanogo M.D."/>
            <person name="Zwaenepoel A."/>
            <person name="Wallace J."/>
            <person name="Van De Peer Y."/>
            <person name="Van Deynze A."/>
        </authorList>
    </citation>
    <scope>NUCLEOTIDE SEQUENCE</scope>
    <source>
        <tissue evidence="1">Leaves</tissue>
    </source>
</reference>
<comment type="caution">
    <text evidence="1">The sequence shown here is derived from an EMBL/GenBank/DDBJ whole genome shotgun (WGS) entry which is preliminary data.</text>
</comment>
<sequence>MGLEARRRHWHIDTRCFPAALGTADVDVGCHREKKCDTIYIKVPRLSNKFDKDTSGDVHTLTGSLPGVSIDDLWLFAHKLVVVRHETTGSLTPCNGRSDSLYRRSNVLMNFDLGWKEMCDVSIAYEATSSASYHRSTSSASYHRSPPSRHRMWSETIGRFDFLQDCAPPPRALWAQFI</sequence>